<keyword evidence="1" id="KW-0175">Coiled coil</keyword>
<dbReference type="AlphaFoldDB" id="A0A516PTT2"/>
<name>A0A516PTT2_9ACTN</name>
<evidence type="ECO:0000256" key="2">
    <source>
        <dbReference type="SAM" id="MobiDB-lite"/>
    </source>
</evidence>
<dbReference type="OrthoDB" id="3541690at2"/>
<protein>
    <submittedName>
        <fullName evidence="3">Uncharacterized protein</fullName>
    </submittedName>
</protein>
<evidence type="ECO:0000313" key="3">
    <source>
        <dbReference type="EMBL" id="QDP94605.1"/>
    </source>
</evidence>
<evidence type="ECO:0000256" key="1">
    <source>
        <dbReference type="SAM" id="Coils"/>
    </source>
</evidence>
<accession>A0A516PTT2</accession>
<dbReference type="RefSeq" id="WP_143984594.1">
    <property type="nucleotide sequence ID" value="NZ_CP041692.1"/>
</dbReference>
<reference evidence="3 4" key="1">
    <citation type="submission" date="2019-07" db="EMBL/GenBank/DDBJ databases">
        <title>Microlunatus dokdonensis sp. nov. isolated from the rhizospheric soil of the wild plant Elymus tsukushiensis.</title>
        <authorList>
            <person name="Ghim S.-Y."/>
            <person name="Hwang Y.-J."/>
            <person name="Son J.-S."/>
            <person name="Shin J.-H."/>
        </authorList>
    </citation>
    <scope>NUCLEOTIDE SEQUENCE [LARGE SCALE GENOMIC DNA]</scope>
    <source>
        <strain evidence="3 4">KUDC0627</strain>
    </source>
</reference>
<sequence length="286" mass="30993">MDLDQVAAELYAGAPEDFTARRKTRADEARAAGDRSLAKQITALRRPTRSAWIVNLLTDQAADELAELLDLGAALVQAQQQLSGPELRRLSGRRHAAIAALVRRGTQLAEVRGHTPSEATLREVSATLQAALSDPEIAAEVRQGRLAQPREYSGFGPQLTFAPPAVQDQQFEETADDDRQSSAGGDAETDHDQLLEQLSRAQSALDRIRTAAQHAQQRVDRAAETAQRTSARVTELKDQLRRAEQEAATAAAKLADHRTAVEDLRRDEQAAEAAVSEALAQLAGDD</sequence>
<organism evidence="3 4">
    <name type="scientific">Microlunatus elymi</name>
    <dbReference type="NCBI Taxonomy" id="2596828"/>
    <lineage>
        <taxon>Bacteria</taxon>
        <taxon>Bacillati</taxon>
        <taxon>Actinomycetota</taxon>
        <taxon>Actinomycetes</taxon>
        <taxon>Propionibacteriales</taxon>
        <taxon>Propionibacteriaceae</taxon>
        <taxon>Microlunatus</taxon>
    </lineage>
</organism>
<dbReference type="KEGG" id="mik:FOE78_00560"/>
<keyword evidence="4" id="KW-1185">Reference proteome</keyword>
<feature type="region of interest" description="Disordered" evidence="2">
    <location>
        <begin position="169"/>
        <end position="188"/>
    </location>
</feature>
<dbReference type="Proteomes" id="UP000319263">
    <property type="component" value="Chromosome"/>
</dbReference>
<gene>
    <name evidence="3" type="ORF">FOE78_00560</name>
</gene>
<feature type="coiled-coil region" evidence="1">
    <location>
        <begin position="191"/>
        <end position="281"/>
    </location>
</feature>
<proteinExistence type="predicted"/>
<dbReference type="EMBL" id="CP041692">
    <property type="protein sequence ID" value="QDP94605.1"/>
    <property type="molecule type" value="Genomic_DNA"/>
</dbReference>
<evidence type="ECO:0000313" key="4">
    <source>
        <dbReference type="Proteomes" id="UP000319263"/>
    </source>
</evidence>